<protein>
    <recommendedName>
        <fullName evidence="2">PurE domain-containing protein</fullName>
    </recommendedName>
</protein>
<keyword evidence="4" id="KW-1185">Reference proteome</keyword>
<dbReference type="RefSeq" id="WP_149404654.1">
    <property type="nucleotide sequence ID" value="NZ_BIXY01000159.1"/>
</dbReference>
<evidence type="ECO:0000313" key="4">
    <source>
        <dbReference type="Proteomes" id="UP000322530"/>
    </source>
</evidence>
<evidence type="ECO:0000259" key="2">
    <source>
        <dbReference type="SMART" id="SM01001"/>
    </source>
</evidence>
<dbReference type="Proteomes" id="UP000322530">
    <property type="component" value="Unassembled WGS sequence"/>
</dbReference>
<dbReference type="InterPro" id="IPR039476">
    <property type="entry name" value="P2CMN_synthase_LarB"/>
</dbReference>
<feature type="domain" description="PurE" evidence="2">
    <location>
        <begin position="150"/>
        <end position="288"/>
    </location>
</feature>
<dbReference type="OrthoDB" id="9782511at2"/>
<organism evidence="3 4">
    <name type="scientific">Dictyobacter arantiisoli</name>
    <dbReference type="NCBI Taxonomy" id="2014874"/>
    <lineage>
        <taxon>Bacteria</taxon>
        <taxon>Bacillati</taxon>
        <taxon>Chloroflexota</taxon>
        <taxon>Ktedonobacteria</taxon>
        <taxon>Ktedonobacterales</taxon>
        <taxon>Dictyobacteraceae</taxon>
        <taxon>Dictyobacter</taxon>
    </lineage>
</organism>
<comment type="caution">
    <text evidence="3">The sequence shown here is derived from an EMBL/GenBank/DDBJ whole genome shotgun (WGS) entry which is preliminary data.</text>
</comment>
<reference evidence="3 4" key="1">
    <citation type="submission" date="2019-01" db="EMBL/GenBank/DDBJ databases">
        <title>Draft genome sequence of Dictyobacter sp. Uno17.</title>
        <authorList>
            <person name="Wang C.M."/>
            <person name="Zheng Y."/>
            <person name="Sakai Y."/>
            <person name="Abe K."/>
            <person name="Yokota A."/>
            <person name="Yabe S."/>
        </authorList>
    </citation>
    <scope>NUCLEOTIDE SEQUENCE [LARGE SCALE GENOMIC DNA]</scope>
    <source>
        <strain evidence="3 4">Uno17</strain>
    </source>
</reference>
<feature type="region of interest" description="Disordered" evidence="1">
    <location>
        <begin position="46"/>
        <end position="76"/>
    </location>
</feature>
<dbReference type="PANTHER" id="PTHR43064:SF1">
    <property type="entry name" value="SLL1489 PROTEIN"/>
    <property type="match status" value="1"/>
</dbReference>
<evidence type="ECO:0000313" key="3">
    <source>
        <dbReference type="EMBL" id="GCF11864.1"/>
    </source>
</evidence>
<dbReference type="InterPro" id="IPR000031">
    <property type="entry name" value="PurE_dom"/>
</dbReference>
<dbReference type="Gene3D" id="3.40.50.1970">
    <property type="match status" value="1"/>
</dbReference>
<evidence type="ECO:0000256" key="1">
    <source>
        <dbReference type="SAM" id="MobiDB-lite"/>
    </source>
</evidence>
<name>A0A5A5TLJ3_9CHLR</name>
<dbReference type="GO" id="GO:0006189">
    <property type="term" value="P:'de novo' IMP biosynthetic process"/>
    <property type="evidence" value="ECO:0007669"/>
    <property type="project" value="InterPro"/>
</dbReference>
<dbReference type="PANTHER" id="PTHR43064">
    <property type="entry name" value="PHOSPHORIBOSYLAMINOIMIDAZOLE CARBOXYLASE-RELATED"/>
    <property type="match status" value="1"/>
</dbReference>
<accession>A0A5A5TLJ3</accession>
<proteinExistence type="predicted"/>
<dbReference type="EMBL" id="BIXY01000159">
    <property type="protein sequence ID" value="GCF11864.1"/>
    <property type="molecule type" value="Genomic_DNA"/>
</dbReference>
<gene>
    <name evidence="3" type="ORF">KDI_54280</name>
</gene>
<dbReference type="SUPFAM" id="SSF52255">
    <property type="entry name" value="N5-CAIR mutase (phosphoribosylaminoimidazole carboxylase, PurE)"/>
    <property type="match status" value="1"/>
</dbReference>
<sequence>MNHEIDRQFELLSQLLGDGPFGRNNFQTGHAEQGYESAISINQGAERKDGTPLDAPTDGSSVIQTRPDGGREQRKGAPEVILGATKETAQIIAMAHGLLLSTGRAIISRLRPDSIAPLQKEFQAYTVRTLEAARAMVIYSPDYQRKSTGGQVGVISAGTSDIPMAEEAKLIAEEMGCTVTTIYDVGVAGLHRLLAPLRDLLTSGVDVIIVAAGMDGALPSVVAGLSPVPVIGLPTSIGYGLGGNGVAALLSMLQTCAPGLSVVNIDNGVGAGITAALVANRVAQAREHQSQ</sequence>
<dbReference type="NCBIfam" id="NF033503">
    <property type="entry name" value="LarB"/>
    <property type="match status" value="1"/>
</dbReference>
<dbReference type="GO" id="GO:0016787">
    <property type="term" value="F:hydrolase activity"/>
    <property type="evidence" value="ECO:0007669"/>
    <property type="project" value="InterPro"/>
</dbReference>
<dbReference type="Pfam" id="PF00731">
    <property type="entry name" value="AIRC"/>
    <property type="match status" value="1"/>
</dbReference>
<dbReference type="AlphaFoldDB" id="A0A5A5TLJ3"/>
<dbReference type="SMART" id="SM01001">
    <property type="entry name" value="AIRC"/>
    <property type="match status" value="1"/>
</dbReference>